<reference evidence="13 14" key="1">
    <citation type="submission" date="2020-10" db="EMBL/GenBank/DDBJ databases">
        <title>Pygocentrus nattereri (red-bellied piranha) genome, fPygNat1, primary haplotype.</title>
        <authorList>
            <person name="Myers G."/>
            <person name="Meyer A."/>
            <person name="Karagic N."/>
            <person name="Pippel M."/>
            <person name="Winkler S."/>
            <person name="Tracey A."/>
            <person name="Wood J."/>
            <person name="Formenti G."/>
            <person name="Howe K."/>
            <person name="Fedrigo O."/>
            <person name="Jarvis E.D."/>
        </authorList>
    </citation>
    <scope>NUCLEOTIDE SEQUENCE [LARGE SCALE GENOMIC DNA]</scope>
</reference>
<dbReference type="GO" id="GO:0005506">
    <property type="term" value="F:iron ion binding"/>
    <property type="evidence" value="ECO:0007669"/>
    <property type="project" value="InterPro"/>
</dbReference>
<dbReference type="InterPro" id="IPR017972">
    <property type="entry name" value="Cyt_P450_CS"/>
</dbReference>
<evidence type="ECO:0000313" key="14">
    <source>
        <dbReference type="Proteomes" id="UP001501920"/>
    </source>
</evidence>
<comment type="cofactor">
    <cofactor evidence="1 10">
        <name>heme</name>
        <dbReference type="ChEBI" id="CHEBI:30413"/>
    </cofactor>
</comment>
<dbReference type="InterPro" id="IPR001128">
    <property type="entry name" value="Cyt_P450"/>
</dbReference>
<dbReference type="GO" id="GO:0005737">
    <property type="term" value="C:cytoplasm"/>
    <property type="evidence" value="ECO:0007669"/>
    <property type="project" value="TreeGrafter"/>
</dbReference>
<evidence type="ECO:0008006" key="15">
    <source>
        <dbReference type="Google" id="ProtNLM"/>
    </source>
</evidence>
<organism evidence="13 14">
    <name type="scientific">Pygocentrus nattereri</name>
    <name type="common">Red-bellied piranha</name>
    <dbReference type="NCBI Taxonomy" id="42514"/>
    <lineage>
        <taxon>Eukaryota</taxon>
        <taxon>Metazoa</taxon>
        <taxon>Chordata</taxon>
        <taxon>Craniata</taxon>
        <taxon>Vertebrata</taxon>
        <taxon>Euteleostomi</taxon>
        <taxon>Actinopterygii</taxon>
        <taxon>Neopterygii</taxon>
        <taxon>Teleostei</taxon>
        <taxon>Ostariophysi</taxon>
        <taxon>Characiformes</taxon>
        <taxon>Characoidei</taxon>
        <taxon>Pygocentrus</taxon>
    </lineage>
</organism>
<dbReference type="PRINTS" id="PR00385">
    <property type="entry name" value="P450"/>
</dbReference>
<dbReference type="PANTHER" id="PTHR24300:SF309">
    <property type="entry name" value="CYTOCHROME P450-RELATED"/>
    <property type="match status" value="1"/>
</dbReference>
<protein>
    <recommendedName>
        <fullName evidence="15">Cytochrome P450 2J2-like</fullName>
    </recommendedName>
</protein>
<proteinExistence type="inferred from homology"/>
<dbReference type="GO" id="GO:0016020">
    <property type="term" value="C:membrane"/>
    <property type="evidence" value="ECO:0007669"/>
    <property type="project" value="UniProtKB-SubCell"/>
</dbReference>
<dbReference type="InterPro" id="IPR008069">
    <property type="entry name" value="Cyt_P450_E_grp-I_CYP2D-like"/>
</dbReference>
<sequence>MIVHYLFDYINFTGCLVIIFLFLLLIDVIRNKNPPRFPPGPRPLPFVGNVFTGLDFRTINKLAEEYGEIFSLRWGSDKVVFISGYKMVKEALITQLDSFADRPAIPMFQKIFQGLGLIASNGYKWKMQRKFASSHLRYSGDRQKPFELSIQQESVFLCDCMWEINWLIFYPTGQFDPHLLLSNAVANIISSVVFGHRFDYHDGHFQNILRLDTEAIALSGYTQTRLYDVLPCLFDYIPGPHQKMFANYKIILDFLNDEIKKHKESLDPSDPRDYIDAYLVETEKRNSDPEAGFNMTTLVLATLDMFEAGTETTATTIRWGLLFMMKYPEIQKKVQAEIDIVIGQSRQPLLADRPNMPYTDAVIHETQRMGNVVPLGAPKSPSKDTTLGGYFIPKGTVVTTNLSSVLYDKNEWETPDTFNPGHFLDEQGQFHKRDAFLPFSAGKRVCLGEQLARMELFLFFTSLLQRFTFSAGPGEKLSLEGQLGFTYAPSPYRMCVTPR</sequence>
<evidence type="ECO:0000256" key="1">
    <source>
        <dbReference type="ARBA" id="ARBA00001971"/>
    </source>
</evidence>
<dbReference type="GeneTree" id="ENSGT00950000182879"/>
<dbReference type="GO" id="GO:0016712">
    <property type="term" value="F:oxidoreductase activity, acting on paired donors, with incorporation or reduction of molecular oxygen, reduced flavin or flavoprotein as one donor, and incorporation of one atom of oxygen"/>
    <property type="evidence" value="ECO:0007669"/>
    <property type="project" value="InterPro"/>
</dbReference>
<evidence type="ECO:0000256" key="10">
    <source>
        <dbReference type="PIRSR" id="PIRSR602401-1"/>
    </source>
</evidence>
<dbReference type="AlphaFoldDB" id="A0A3B4BUF0"/>
<dbReference type="PRINTS" id="PR00463">
    <property type="entry name" value="EP450I"/>
</dbReference>
<name>A0A3B4BUF0_PYGNA</name>
<dbReference type="Gene3D" id="1.10.630.10">
    <property type="entry name" value="Cytochrome P450"/>
    <property type="match status" value="1"/>
</dbReference>
<keyword evidence="8 11" id="KW-0503">Monooxygenase</keyword>
<dbReference type="GO" id="GO:0006805">
    <property type="term" value="P:xenobiotic metabolic process"/>
    <property type="evidence" value="ECO:0007669"/>
    <property type="project" value="TreeGrafter"/>
</dbReference>
<dbReference type="GO" id="GO:0006082">
    <property type="term" value="P:organic acid metabolic process"/>
    <property type="evidence" value="ECO:0007669"/>
    <property type="project" value="TreeGrafter"/>
</dbReference>
<evidence type="ECO:0000256" key="9">
    <source>
        <dbReference type="ARBA" id="ARBA00023136"/>
    </source>
</evidence>
<evidence type="ECO:0000256" key="6">
    <source>
        <dbReference type="ARBA" id="ARBA00023002"/>
    </source>
</evidence>
<keyword evidence="4 10" id="KW-0349">Heme</keyword>
<keyword evidence="6 11" id="KW-0560">Oxidoreductase</keyword>
<dbReference type="OMA" id="MGGTRCP"/>
<dbReference type="InterPro" id="IPR050182">
    <property type="entry name" value="Cytochrome_P450_fam2"/>
</dbReference>
<dbReference type="InterPro" id="IPR036396">
    <property type="entry name" value="Cyt_P450_sf"/>
</dbReference>
<evidence type="ECO:0000256" key="7">
    <source>
        <dbReference type="ARBA" id="ARBA00023004"/>
    </source>
</evidence>
<keyword evidence="9 12" id="KW-0472">Membrane</keyword>
<evidence type="ECO:0000256" key="12">
    <source>
        <dbReference type="SAM" id="Phobius"/>
    </source>
</evidence>
<comment type="subcellular location">
    <subcellularLocation>
        <location evidence="2">Membrane</location>
    </subcellularLocation>
</comment>
<dbReference type="GO" id="GO:0020037">
    <property type="term" value="F:heme binding"/>
    <property type="evidence" value="ECO:0007669"/>
    <property type="project" value="InterPro"/>
</dbReference>
<feature type="transmembrane region" description="Helical" evidence="12">
    <location>
        <begin position="6"/>
        <end position="26"/>
    </location>
</feature>
<keyword evidence="14" id="KW-1185">Reference proteome</keyword>
<evidence type="ECO:0000313" key="13">
    <source>
        <dbReference type="Ensembl" id="ENSPNAP00000002135.2"/>
    </source>
</evidence>
<dbReference type="SUPFAM" id="SSF48264">
    <property type="entry name" value="Cytochrome P450"/>
    <property type="match status" value="1"/>
</dbReference>
<reference evidence="13" key="2">
    <citation type="submission" date="2025-08" db="UniProtKB">
        <authorList>
            <consortium name="Ensembl"/>
        </authorList>
    </citation>
    <scope>IDENTIFICATION</scope>
</reference>
<keyword evidence="12" id="KW-1133">Transmembrane helix</keyword>
<dbReference type="PANTHER" id="PTHR24300">
    <property type="entry name" value="CYTOCHROME P450 508A4-RELATED"/>
    <property type="match status" value="1"/>
</dbReference>
<comment type="similarity">
    <text evidence="3 11">Belongs to the cytochrome P450 family.</text>
</comment>
<keyword evidence="5 10" id="KW-0479">Metal-binding</keyword>
<evidence type="ECO:0000256" key="8">
    <source>
        <dbReference type="ARBA" id="ARBA00023033"/>
    </source>
</evidence>
<dbReference type="Pfam" id="PF00067">
    <property type="entry name" value="p450"/>
    <property type="match status" value="1"/>
</dbReference>
<evidence type="ECO:0000256" key="11">
    <source>
        <dbReference type="RuleBase" id="RU000461"/>
    </source>
</evidence>
<feature type="binding site" description="axial binding residue" evidence="10">
    <location>
        <position position="446"/>
    </location>
    <ligand>
        <name>heme</name>
        <dbReference type="ChEBI" id="CHEBI:30413"/>
    </ligand>
    <ligandPart>
        <name>Fe</name>
        <dbReference type="ChEBI" id="CHEBI:18248"/>
    </ligandPart>
</feature>
<keyword evidence="12" id="KW-0812">Transmembrane</keyword>
<dbReference type="Proteomes" id="UP001501920">
    <property type="component" value="Chromosome 4"/>
</dbReference>
<evidence type="ECO:0000256" key="3">
    <source>
        <dbReference type="ARBA" id="ARBA00010617"/>
    </source>
</evidence>
<reference evidence="13" key="3">
    <citation type="submission" date="2025-09" db="UniProtKB">
        <authorList>
            <consortium name="Ensembl"/>
        </authorList>
    </citation>
    <scope>IDENTIFICATION</scope>
</reference>
<keyword evidence="7 10" id="KW-0408">Iron</keyword>
<dbReference type="Ensembl" id="ENSPNAT00000010970.2">
    <property type="protein sequence ID" value="ENSPNAP00000002135.2"/>
    <property type="gene ID" value="ENSPNAG00000034111.1"/>
</dbReference>
<evidence type="ECO:0000256" key="4">
    <source>
        <dbReference type="ARBA" id="ARBA00022617"/>
    </source>
</evidence>
<dbReference type="InterPro" id="IPR002401">
    <property type="entry name" value="Cyt_P450_E_grp-I"/>
</dbReference>
<dbReference type="PROSITE" id="PS00086">
    <property type="entry name" value="CYTOCHROME_P450"/>
    <property type="match status" value="1"/>
</dbReference>
<accession>A0A3B4BUF0</accession>
<evidence type="ECO:0000256" key="5">
    <source>
        <dbReference type="ARBA" id="ARBA00022723"/>
    </source>
</evidence>
<evidence type="ECO:0000256" key="2">
    <source>
        <dbReference type="ARBA" id="ARBA00004370"/>
    </source>
</evidence>
<dbReference type="PRINTS" id="PR01686">
    <property type="entry name" value="EP450ICYP2D"/>
</dbReference>
<dbReference type="FunFam" id="1.10.630.10:FF:000004">
    <property type="entry name" value="cytochrome P450 2D15 isoform X1"/>
    <property type="match status" value="1"/>
</dbReference>